<evidence type="ECO:0000256" key="8">
    <source>
        <dbReference type="ARBA" id="ARBA00029654"/>
    </source>
</evidence>
<dbReference type="NCBIfam" id="NF011071">
    <property type="entry name" value="PRK14501.1"/>
    <property type="match status" value="1"/>
</dbReference>
<comment type="similarity">
    <text evidence="3">Belongs to the glycosyltransferase 20 family.</text>
</comment>
<dbReference type="NCBIfam" id="TIGR01484">
    <property type="entry name" value="HAD-SF-IIB"/>
    <property type="match status" value="1"/>
</dbReference>
<organism evidence="10 11">
    <name type="scientific">Piromyces finnis</name>
    <dbReference type="NCBI Taxonomy" id="1754191"/>
    <lineage>
        <taxon>Eukaryota</taxon>
        <taxon>Fungi</taxon>
        <taxon>Fungi incertae sedis</taxon>
        <taxon>Chytridiomycota</taxon>
        <taxon>Chytridiomycota incertae sedis</taxon>
        <taxon>Neocallimastigomycetes</taxon>
        <taxon>Neocallimastigales</taxon>
        <taxon>Neocallimastigaceae</taxon>
        <taxon>Piromyces</taxon>
    </lineage>
</organism>
<comment type="catalytic activity">
    <reaction evidence="9">
        <text>D-glucose 6-phosphate + UDP-alpha-D-glucose = alpha,alpha-trehalose 6-phosphate + UDP + H(+)</text>
        <dbReference type="Rhea" id="RHEA:18889"/>
        <dbReference type="ChEBI" id="CHEBI:15378"/>
        <dbReference type="ChEBI" id="CHEBI:58223"/>
        <dbReference type="ChEBI" id="CHEBI:58429"/>
        <dbReference type="ChEBI" id="CHEBI:58885"/>
        <dbReference type="ChEBI" id="CHEBI:61548"/>
        <dbReference type="EC" id="2.4.1.15"/>
    </reaction>
</comment>
<evidence type="ECO:0000256" key="7">
    <source>
        <dbReference type="ARBA" id="ARBA00024331"/>
    </source>
</evidence>
<dbReference type="InterPro" id="IPR001830">
    <property type="entry name" value="Glyco_trans_20"/>
</dbReference>
<evidence type="ECO:0000256" key="4">
    <source>
        <dbReference type="ARBA" id="ARBA00012538"/>
    </source>
</evidence>
<proteinExistence type="inferred from homology"/>
<evidence type="ECO:0000256" key="6">
    <source>
        <dbReference type="ARBA" id="ARBA00022679"/>
    </source>
</evidence>
<keyword evidence="6" id="KW-0808">Transferase</keyword>
<dbReference type="Gene3D" id="3.40.50.2000">
    <property type="entry name" value="Glycogen Phosphorylase B"/>
    <property type="match status" value="2"/>
</dbReference>
<dbReference type="GO" id="GO:0005992">
    <property type="term" value="P:trehalose biosynthetic process"/>
    <property type="evidence" value="ECO:0007669"/>
    <property type="project" value="InterPro"/>
</dbReference>
<evidence type="ECO:0000313" key="10">
    <source>
        <dbReference type="EMBL" id="ORX56019.1"/>
    </source>
</evidence>
<dbReference type="Pfam" id="PF00982">
    <property type="entry name" value="Glyco_transf_20"/>
    <property type="match status" value="1"/>
</dbReference>
<dbReference type="PANTHER" id="PTHR10788">
    <property type="entry name" value="TREHALOSE-6-PHOSPHATE SYNTHASE"/>
    <property type="match status" value="1"/>
</dbReference>
<dbReference type="InterPro" id="IPR003337">
    <property type="entry name" value="Trehalose_PPase"/>
</dbReference>
<dbReference type="CDD" id="cd03788">
    <property type="entry name" value="GT20_TPS"/>
    <property type="match status" value="1"/>
</dbReference>
<dbReference type="GO" id="GO:0003825">
    <property type="term" value="F:alpha,alpha-trehalose-phosphate synthase (UDP-forming) activity"/>
    <property type="evidence" value="ECO:0007669"/>
    <property type="project" value="UniProtKB-EC"/>
</dbReference>
<dbReference type="Gene3D" id="3.40.50.1000">
    <property type="entry name" value="HAD superfamily/HAD-like"/>
    <property type="match status" value="2"/>
</dbReference>
<dbReference type="Pfam" id="PF02358">
    <property type="entry name" value="Trehalose_PPase"/>
    <property type="match status" value="1"/>
</dbReference>
<evidence type="ECO:0000256" key="5">
    <source>
        <dbReference type="ARBA" id="ARBA00022676"/>
    </source>
</evidence>
<accession>A0A1Y1VH32</accession>
<comment type="similarity">
    <text evidence="1">In the N-terminal section; belongs to the glycosyltransferase 20 family.</text>
</comment>
<dbReference type="STRING" id="1754191.A0A1Y1VH32"/>
<comment type="pathway">
    <text evidence="7">Carbohydrate biosynthesis.</text>
</comment>
<evidence type="ECO:0000313" key="11">
    <source>
        <dbReference type="Proteomes" id="UP000193719"/>
    </source>
</evidence>
<dbReference type="GO" id="GO:0005946">
    <property type="term" value="C:alpha,alpha-trehalose-phosphate synthase complex (UDP-forming)"/>
    <property type="evidence" value="ECO:0007669"/>
    <property type="project" value="TreeGrafter"/>
</dbReference>
<dbReference type="SUPFAM" id="SSF56784">
    <property type="entry name" value="HAD-like"/>
    <property type="match status" value="1"/>
</dbReference>
<evidence type="ECO:0000256" key="2">
    <source>
        <dbReference type="ARBA" id="ARBA00006330"/>
    </source>
</evidence>
<dbReference type="GO" id="GO:0005829">
    <property type="term" value="C:cytosol"/>
    <property type="evidence" value="ECO:0007669"/>
    <property type="project" value="TreeGrafter"/>
</dbReference>
<dbReference type="FunFam" id="3.40.50.2000:FF:000007">
    <property type="entry name" value="Trehalose-6-phosphate synthase"/>
    <property type="match status" value="1"/>
</dbReference>
<evidence type="ECO:0000256" key="9">
    <source>
        <dbReference type="ARBA" id="ARBA00048039"/>
    </source>
</evidence>
<dbReference type="OrthoDB" id="755951at2759"/>
<dbReference type="InterPro" id="IPR023214">
    <property type="entry name" value="HAD_sf"/>
</dbReference>
<keyword evidence="5" id="KW-0328">Glycosyltransferase</keyword>
<name>A0A1Y1VH32_9FUNG</name>
<dbReference type="AlphaFoldDB" id="A0A1Y1VH32"/>
<dbReference type="EC" id="2.4.1.15" evidence="4"/>
<dbReference type="FunFam" id="3.40.50.1000:FF:000052">
    <property type="entry name" value="Alpha,alpha-trehalose-phosphate synthase [UDP-forming] 6"/>
    <property type="match status" value="1"/>
</dbReference>
<keyword evidence="11" id="KW-1185">Reference proteome</keyword>
<sequence>MDRLIVVSNRLPVTISRSNEGVYNFKMSSGGLVSALSGMKKDMKFIWIGWPGMEIPESEQAIVRQELFENYSCYPVYLSDEVADAHYNGFSNGILWPLFHYYPGEINFDEIQYEAYIRANKAFLNTVNDIIHEGDIVWVHDYHLMLLPQMLRESHPESYNLKIGFFLHIPFPSSEMYLVLPVRKEILLGVLNSDLIGFHTYDYARHFITSCQRVLSIPTRPNAVEFKGKIVTVDAFPIGIDPSNFLNELKKENVQKRIEYLKEKFQGAKILVGVDRLDYIKGVPQKLLAFENFLTQHPEWIGKVILIQVAVPSREDVKEYQYLQSVVSQLVGKINGEFGTFDFMPIHYLHKSVTFSELNALYAISDACIVTSTRDGMNLVSFEYISCQEDKKGVLILSEFAGAAQSLLGSIVINPWNSEDISNAIYKALTMPKDVREKNHEQQFNYVQKYTAAHWGKCFINELKHVSEEYNNDTKLKRLTPNILLEKLNKSTKKKLIMIDYDGTLTSTHKLPEFARPTKPIEQLLKNLQSIENTYVYILSGRSRIYLDRWFNEIGIGLSAEHGCFYKHNKKWLIDYNIKEKLKKNKTLQHTLFNGNKSTQGWLALIDEVESPWRDTIRPLLQYYTKHTPGSFIEEKEINMSWNYKNSDPIFGAWQASELLNDLENIISYMAITVVIGNKVVELRPSVIDKSSAARAILTDLKAQDEYDFVMYIGDGKEDEVVFSYLKEITDIDQGNVITAVVGKKPLNVKYYIENVDKVHELIQTIINSSEEKNNQLVSNFKEGKNNNNIDSSLDSIGKETN</sequence>
<dbReference type="InterPro" id="IPR036412">
    <property type="entry name" value="HAD-like_sf"/>
</dbReference>
<dbReference type="GO" id="GO:0004805">
    <property type="term" value="F:trehalose-phosphatase activity"/>
    <property type="evidence" value="ECO:0007669"/>
    <property type="project" value="TreeGrafter"/>
</dbReference>
<dbReference type="InterPro" id="IPR006379">
    <property type="entry name" value="HAD-SF_hydro_IIB"/>
</dbReference>
<dbReference type="FunFam" id="3.40.50.2000:FF:000035">
    <property type="entry name" value="Trehalose-6-phosphate synthase"/>
    <property type="match status" value="1"/>
</dbReference>
<protein>
    <recommendedName>
        <fullName evidence="4">alpha,alpha-trehalose-phosphate synthase (UDP-forming)</fullName>
        <ecNumber evidence="4">2.4.1.15</ecNumber>
    </recommendedName>
    <alternativeName>
        <fullName evidence="8">UDP-glucose-glucosephosphate glucosyltransferase</fullName>
    </alternativeName>
</protein>
<dbReference type="PANTHER" id="PTHR10788:SF106">
    <property type="entry name" value="BCDNA.GH08860"/>
    <property type="match status" value="1"/>
</dbReference>
<gene>
    <name evidence="10" type="ORF">BCR36DRAFT_346539</name>
</gene>
<evidence type="ECO:0000256" key="3">
    <source>
        <dbReference type="ARBA" id="ARBA00008799"/>
    </source>
</evidence>
<reference evidence="10 11" key="2">
    <citation type="submission" date="2016-08" db="EMBL/GenBank/DDBJ databases">
        <title>Pervasive Adenine N6-methylation of Active Genes in Fungi.</title>
        <authorList>
            <consortium name="DOE Joint Genome Institute"/>
            <person name="Mondo S.J."/>
            <person name="Dannebaum R.O."/>
            <person name="Kuo R.C."/>
            <person name="Labutti K."/>
            <person name="Haridas S."/>
            <person name="Kuo A."/>
            <person name="Salamov A."/>
            <person name="Ahrendt S.R."/>
            <person name="Lipzen A."/>
            <person name="Sullivan W."/>
            <person name="Andreopoulos W.B."/>
            <person name="Clum A."/>
            <person name="Lindquist E."/>
            <person name="Daum C."/>
            <person name="Ramamoorthy G.K."/>
            <person name="Gryganskyi A."/>
            <person name="Culley D."/>
            <person name="Magnuson J.K."/>
            <person name="James T.Y."/>
            <person name="O'Malley M.A."/>
            <person name="Stajich J.E."/>
            <person name="Spatafora J.W."/>
            <person name="Visel A."/>
            <person name="Grigoriev I.V."/>
        </authorList>
    </citation>
    <scope>NUCLEOTIDE SEQUENCE [LARGE SCALE GENOMIC DNA]</scope>
    <source>
        <strain evidence="11">finn</strain>
    </source>
</reference>
<dbReference type="InterPro" id="IPR012766">
    <property type="entry name" value="Trehalose_OtsA"/>
</dbReference>
<comment type="similarity">
    <text evidence="2">In the C-terminal section; belongs to the trehalose phosphatase family.</text>
</comment>
<dbReference type="SUPFAM" id="SSF53756">
    <property type="entry name" value="UDP-Glycosyltransferase/glycogen phosphorylase"/>
    <property type="match status" value="1"/>
</dbReference>
<comment type="caution">
    <text evidence="10">The sequence shown here is derived from an EMBL/GenBank/DDBJ whole genome shotgun (WGS) entry which is preliminary data.</text>
</comment>
<dbReference type="EMBL" id="MCFH01000008">
    <property type="protein sequence ID" value="ORX56019.1"/>
    <property type="molecule type" value="Genomic_DNA"/>
</dbReference>
<evidence type="ECO:0000256" key="1">
    <source>
        <dbReference type="ARBA" id="ARBA00005409"/>
    </source>
</evidence>
<dbReference type="Proteomes" id="UP000193719">
    <property type="component" value="Unassembled WGS sequence"/>
</dbReference>
<reference evidence="10 11" key="1">
    <citation type="submission" date="2016-08" db="EMBL/GenBank/DDBJ databases">
        <title>Genomes of anaerobic fungi encode conserved fungal cellulosomes for biomass hydrolysis.</title>
        <authorList>
            <consortium name="DOE Joint Genome Institute"/>
            <person name="Haitjema C.H."/>
            <person name="Gilmore S.P."/>
            <person name="Henske J.K."/>
            <person name="Solomon K.V."/>
            <person name="De Groot R."/>
            <person name="Kuo A."/>
            <person name="Mondo S.J."/>
            <person name="Salamov A.A."/>
            <person name="Labutti K."/>
            <person name="Zhao Z."/>
            <person name="Chiniquy J."/>
            <person name="Barry K."/>
            <person name="Brewer H.M."/>
            <person name="Purvine S.O."/>
            <person name="Wright A.T."/>
            <person name="Boxma B."/>
            <person name="Van Alen T."/>
            <person name="Hackstein J.H."/>
            <person name="Baker S.E."/>
            <person name="Grigoriev I.V."/>
            <person name="O'Malley M.A."/>
        </authorList>
    </citation>
    <scope>NUCLEOTIDE SEQUENCE [LARGE SCALE GENOMIC DNA]</scope>
    <source>
        <strain evidence="11">finn</strain>
    </source>
</reference>
<dbReference type="NCBIfam" id="TIGR02400">
    <property type="entry name" value="trehalose_OtsA"/>
    <property type="match status" value="1"/>
</dbReference>